<dbReference type="PROSITE" id="PS50949">
    <property type="entry name" value="HTH_GNTR"/>
    <property type="match status" value="1"/>
</dbReference>
<dbReference type="Gene3D" id="3.90.1150.10">
    <property type="entry name" value="Aspartate Aminotransferase, domain 1"/>
    <property type="match status" value="1"/>
</dbReference>
<accession>A0ABU9BEK3</accession>
<evidence type="ECO:0000259" key="7">
    <source>
        <dbReference type="PROSITE" id="PS50949"/>
    </source>
</evidence>
<feature type="domain" description="HTH gntR-type" evidence="7">
    <location>
        <begin position="82"/>
        <end position="150"/>
    </location>
</feature>
<dbReference type="InterPro" id="IPR015422">
    <property type="entry name" value="PyrdxlP-dep_Trfase_small"/>
</dbReference>
<evidence type="ECO:0000313" key="9">
    <source>
        <dbReference type="Proteomes" id="UP001368500"/>
    </source>
</evidence>
<evidence type="ECO:0000256" key="3">
    <source>
        <dbReference type="ARBA" id="ARBA00023015"/>
    </source>
</evidence>
<dbReference type="SMART" id="SM00345">
    <property type="entry name" value="HTH_GNTR"/>
    <property type="match status" value="1"/>
</dbReference>
<comment type="caution">
    <text evidence="8">The sequence shown here is derived from an EMBL/GenBank/DDBJ whole genome shotgun (WGS) entry which is preliminary data.</text>
</comment>
<dbReference type="PANTHER" id="PTHR46577:SF2">
    <property type="entry name" value="TRANSCRIPTIONAL REGULATORY PROTEIN"/>
    <property type="match status" value="1"/>
</dbReference>
<evidence type="ECO:0000256" key="1">
    <source>
        <dbReference type="ARBA" id="ARBA00005384"/>
    </source>
</evidence>
<keyword evidence="8" id="KW-0032">Aminotransferase</keyword>
<gene>
    <name evidence="8" type="ORF">AACH11_20555</name>
</gene>
<evidence type="ECO:0000256" key="5">
    <source>
        <dbReference type="ARBA" id="ARBA00023163"/>
    </source>
</evidence>
<keyword evidence="2" id="KW-0663">Pyridoxal phosphate</keyword>
<dbReference type="SUPFAM" id="SSF53383">
    <property type="entry name" value="PLP-dependent transferases"/>
    <property type="match status" value="1"/>
</dbReference>
<dbReference type="CDD" id="cd00609">
    <property type="entry name" value="AAT_like"/>
    <property type="match status" value="1"/>
</dbReference>
<dbReference type="Gene3D" id="3.40.640.10">
    <property type="entry name" value="Type I PLP-dependent aspartate aminotransferase-like (Major domain)"/>
    <property type="match status" value="1"/>
</dbReference>
<dbReference type="GO" id="GO:0008483">
    <property type="term" value="F:transaminase activity"/>
    <property type="evidence" value="ECO:0007669"/>
    <property type="project" value="UniProtKB-KW"/>
</dbReference>
<dbReference type="Proteomes" id="UP001368500">
    <property type="component" value="Unassembled WGS sequence"/>
</dbReference>
<reference evidence="8 9" key="1">
    <citation type="submission" date="2024-04" db="EMBL/GenBank/DDBJ databases">
        <title>Novel species of the genus Ideonella isolated from streams.</title>
        <authorList>
            <person name="Lu H."/>
        </authorList>
    </citation>
    <scope>NUCLEOTIDE SEQUENCE [LARGE SCALE GENOMIC DNA]</scope>
    <source>
        <strain evidence="8 9">BYS139W</strain>
    </source>
</reference>
<dbReference type="InterPro" id="IPR036388">
    <property type="entry name" value="WH-like_DNA-bd_sf"/>
</dbReference>
<evidence type="ECO:0000256" key="6">
    <source>
        <dbReference type="SAM" id="MobiDB-lite"/>
    </source>
</evidence>
<dbReference type="InterPro" id="IPR015421">
    <property type="entry name" value="PyrdxlP-dep_Trfase_major"/>
</dbReference>
<keyword evidence="3" id="KW-0805">Transcription regulation</keyword>
<keyword evidence="8" id="KW-0808">Transferase</keyword>
<dbReference type="EMBL" id="JBBUTF010000023">
    <property type="protein sequence ID" value="MEK8028358.1"/>
    <property type="molecule type" value="Genomic_DNA"/>
</dbReference>
<dbReference type="Pfam" id="PF00392">
    <property type="entry name" value="GntR"/>
    <property type="match status" value="1"/>
</dbReference>
<dbReference type="InterPro" id="IPR036390">
    <property type="entry name" value="WH_DNA-bd_sf"/>
</dbReference>
<feature type="region of interest" description="Disordered" evidence="6">
    <location>
        <begin position="1"/>
        <end position="79"/>
    </location>
</feature>
<evidence type="ECO:0000313" key="8">
    <source>
        <dbReference type="EMBL" id="MEK8028358.1"/>
    </source>
</evidence>
<evidence type="ECO:0000256" key="2">
    <source>
        <dbReference type="ARBA" id="ARBA00022898"/>
    </source>
</evidence>
<evidence type="ECO:0000256" key="4">
    <source>
        <dbReference type="ARBA" id="ARBA00023125"/>
    </source>
</evidence>
<dbReference type="CDD" id="cd07377">
    <property type="entry name" value="WHTH_GntR"/>
    <property type="match status" value="1"/>
</dbReference>
<proteinExistence type="inferred from homology"/>
<keyword evidence="4" id="KW-0238">DNA-binding</keyword>
<feature type="region of interest" description="Disordered" evidence="6">
    <location>
        <begin position="146"/>
        <end position="194"/>
    </location>
</feature>
<dbReference type="PANTHER" id="PTHR46577">
    <property type="entry name" value="HTH-TYPE TRANSCRIPTIONAL REGULATORY PROTEIN GABR"/>
    <property type="match status" value="1"/>
</dbReference>
<comment type="similarity">
    <text evidence="1">In the C-terminal section; belongs to the class-I pyridoxal-phosphate-dependent aminotransferase family.</text>
</comment>
<dbReference type="RefSeq" id="WP_341376145.1">
    <property type="nucleotide sequence ID" value="NZ_JBBUTF010000023.1"/>
</dbReference>
<dbReference type="InterPro" id="IPR004839">
    <property type="entry name" value="Aminotransferase_I/II_large"/>
</dbReference>
<name>A0ABU9BEK3_9BURK</name>
<feature type="compositionally biased region" description="Low complexity" evidence="6">
    <location>
        <begin position="33"/>
        <end position="78"/>
    </location>
</feature>
<dbReference type="InterPro" id="IPR015424">
    <property type="entry name" value="PyrdxlP-dep_Trfase"/>
</dbReference>
<dbReference type="InterPro" id="IPR051446">
    <property type="entry name" value="HTH_trans_reg/aminotransferase"/>
</dbReference>
<dbReference type="SUPFAM" id="SSF46785">
    <property type="entry name" value="Winged helix' DNA-binding domain"/>
    <property type="match status" value="1"/>
</dbReference>
<keyword evidence="9" id="KW-1185">Reference proteome</keyword>
<keyword evidence="5" id="KW-0804">Transcription</keyword>
<organism evidence="8 9">
    <name type="scientific">Pseudaquabacterium rugosum</name>
    <dbReference type="NCBI Taxonomy" id="2984194"/>
    <lineage>
        <taxon>Bacteria</taxon>
        <taxon>Pseudomonadati</taxon>
        <taxon>Pseudomonadota</taxon>
        <taxon>Betaproteobacteria</taxon>
        <taxon>Burkholderiales</taxon>
        <taxon>Sphaerotilaceae</taxon>
        <taxon>Pseudaquabacterium</taxon>
    </lineage>
</organism>
<sequence length="580" mass="61882">MNPSDPTLTPRPSPTPARRGIGRTTAIGARTLTAGTATSPTTSPTTNPATATEATATPPRAPAGARPAAPAADTPATAADERPLYQQLADRLAQLMDSGALAAGTRLPSVREAAAEQLVSVSTVLQAYRLLEDQARIEVRPRSGYFVRRTPDRQPARDGAVNADGSPPAPGGARRSGRRTALAEPAPSHPPVDAQDVGISALTEQVMRAAADPAVISFGAACPEPELFDQERLRRALSQATLRHRGSLQLYPPPLGHEGLRQAIARRSLSMGCTLRPQDIVLTSSCTASVALCLQTVTRPGDTVALESPTCFSFLQMLEALHLKALEIPTHPRHGLSVDALALALRTQPVRAVLAVPTLQNPLGASMPLVERQRLAELLAEHQVPLIEDVIFNALAEHEEHRRTVKSFDREGLVMLCGGFSKTLAPGLRVGWLEAGRHTEALRRRQAAMIGGHTGVVEAAMADLLEQPGMQAQLRRLRNTHAPRIAEGRTLIAELFPAGTRVTDPAGGIMLWVELPPRFDTLALFHAALAEGICIAPGAMFSASTRYRHCLRLSVSAPWTPARRAALARLGELIAAQQDN</sequence>
<dbReference type="Pfam" id="PF00155">
    <property type="entry name" value="Aminotran_1_2"/>
    <property type="match status" value="1"/>
</dbReference>
<dbReference type="InterPro" id="IPR000524">
    <property type="entry name" value="Tscrpt_reg_HTH_GntR"/>
</dbReference>
<dbReference type="Gene3D" id="1.10.10.10">
    <property type="entry name" value="Winged helix-like DNA-binding domain superfamily/Winged helix DNA-binding domain"/>
    <property type="match status" value="1"/>
</dbReference>
<protein>
    <submittedName>
        <fullName evidence="8">PLP-dependent aminotransferase family protein</fullName>
    </submittedName>
</protein>